<dbReference type="InterPro" id="IPR003607">
    <property type="entry name" value="HD/PDEase_dom"/>
</dbReference>
<dbReference type="CDD" id="cd00077">
    <property type="entry name" value="HDc"/>
    <property type="match status" value="1"/>
</dbReference>
<sequence length="180" mass="19917">MLDQLPEILQLDAEQKHFLQQVRQVMETYFGTDIRRITHAQDVTGHVIDLLQYIDADPVIAICAGLLHDIGIPEAERKYGRCDGKSQEIEGPPVARMLLADVGADESLIDVVCELVANHHTPNGVDSPEFRILWDADALVNLTGVVEGKEPYAIESILDKAMVTEPGYRLACKIYLPAGK</sequence>
<gene>
    <name evidence="2" type="ORF">SAMN02745165_00612</name>
</gene>
<evidence type="ECO:0000259" key="1">
    <source>
        <dbReference type="SMART" id="SM00471"/>
    </source>
</evidence>
<dbReference type="Pfam" id="PF01966">
    <property type="entry name" value="HD"/>
    <property type="match status" value="1"/>
</dbReference>
<dbReference type="STRING" id="1122189.SAMN02745165_00612"/>
<feature type="domain" description="HD/PDEase" evidence="1">
    <location>
        <begin position="32"/>
        <end position="151"/>
    </location>
</feature>
<proteinExistence type="predicted"/>
<evidence type="ECO:0000313" key="2">
    <source>
        <dbReference type="EMBL" id="SHI70497.1"/>
    </source>
</evidence>
<evidence type="ECO:0000313" key="3">
    <source>
        <dbReference type="Proteomes" id="UP000184171"/>
    </source>
</evidence>
<dbReference type="SMART" id="SM00471">
    <property type="entry name" value="HDc"/>
    <property type="match status" value="1"/>
</dbReference>
<protein>
    <submittedName>
        <fullName evidence="2">HD domain-containing protein</fullName>
    </submittedName>
</protein>
<accession>A0A1M6DB85</accession>
<dbReference type="AlphaFoldDB" id="A0A1M6DB85"/>
<name>A0A1M6DB85_MALRU</name>
<dbReference type="SUPFAM" id="SSF109604">
    <property type="entry name" value="HD-domain/PDEase-like"/>
    <property type="match status" value="1"/>
</dbReference>
<dbReference type="InterPro" id="IPR006674">
    <property type="entry name" value="HD_domain"/>
</dbReference>
<organism evidence="2 3">
    <name type="scientific">Malonomonas rubra DSM 5091</name>
    <dbReference type="NCBI Taxonomy" id="1122189"/>
    <lineage>
        <taxon>Bacteria</taxon>
        <taxon>Pseudomonadati</taxon>
        <taxon>Thermodesulfobacteriota</taxon>
        <taxon>Desulfuromonadia</taxon>
        <taxon>Desulfuromonadales</taxon>
        <taxon>Geopsychrobacteraceae</taxon>
        <taxon>Malonomonas</taxon>
    </lineage>
</organism>
<keyword evidence="3" id="KW-1185">Reference proteome</keyword>
<dbReference type="Proteomes" id="UP000184171">
    <property type="component" value="Unassembled WGS sequence"/>
</dbReference>
<dbReference type="EMBL" id="FQZT01000002">
    <property type="protein sequence ID" value="SHI70497.1"/>
    <property type="molecule type" value="Genomic_DNA"/>
</dbReference>
<reference evidence="2 3" key="1">
    <citation type="submission" date="2016-11" db="EMBL/GenBank/DDBJ databases">
        <authorList>
            <person name="Jaros S."/>
            <person name="Januszkiewicz K."/>
            <person name="Wedrychowicz H."/>
        </authorList>
    </citation>
    <scope>NUCLEOTIDE SEQUENCE [LARGE SCALE GENOMIC DNA]</scope>
    <source>
        <strain evidence="2 3">DSM 5091</strain>
    </source>
</reference>
<dbReference type="Gene3D" id="1.10.3210.10">
    <property type="entry name" value="Hypothetical protein af1432"/>
    <property type="match status" value="1"/>
</dbReference>
<dbReference type="RefSeq" id="WP_072905461.1">
    <property type="nucleotide sequence ID" value="NZ_FQZT01000002.1"/>
</dbReference>